<dbReference type="InterPro" id="IPR000847">
    <property type="entry name" value="LysR_HTH_N"/>
</dbReference>
<evidence type="ECO:0000256" key="4">
    <source>
        <dbReference type="ARBA" id="ARBA00023163"/>
    </source>
</evidence>
<evidence type="ECO:0000256" key="2">
    <source>
        <dbReference type="ARBA" id="ARBA00023015"/>
    </source>
</evidence>
<dbReference type="SUPFAM" id="SSF53850">
    <property type="entry name" value="Periplasmic binding protein-like II"/>
    <property type="match status" value="1"/>
</dbReference>
<dbReference type="AlphaFoldDB" id="A0A853FA97"/>
<dbReference type="SUPFAM" id="SSF46785">
    <property type="entry name" value="Winged helix' DNA-binding domain"/>
    <property type="match status" value="1"/>
</dbReference>
<comment type="similarity">
    <text evidence="1">Belongs to the LysR transcriptional regulatory family.</text>
</comment>
<reference evidence="6 7" key="1">
    <citation type="submission" date="2020-07" db="EMBL/GenBank/DDBJ databases">
        <title>Taxonomic revisions and descriptions of new bacterial species based on genomic comparisons in the high-G+C-content subgroup of the family Alcaligenaceae.</title>
        <authorList>
            <person name="Szabo A."/>
            <person name="Felfoldi T."/>
        </authorList>
    </citation>
    <scope>NUCLEOTIDE SEQUENCE [LARGE SCALE GENOMIC DNA]</scope>
    <source>
        <strain evidence="6 7">DSM 25264</strain>
    </source>
</reference>
<dbReference type="PANTHER" id="PTHR30419:SF30">
    <property type="entry name" value="LYSR FAMILY TRANSCRIPTIONAL REGULATOR"/>
    <property type="match status" value="1"/>
</dbReference>
<evidence type="ECO:0000259" key="5">
    <source>
        <dbReference type="PROSITE" id="PS50931"/>
    </source>
</evidence>
<dbReference type="OrthoDB" id="646694at2"/>
<dbReference type="PANTHER" id="PTHR30419">
    <property type="entry name" value="HTH-TYPE TRANSCRIPTIONAL REGULATOR YBHD"/>
    <property type="match status" value="1"/>
</dbReference>
<dbReference type="Pfam" id="PF00126">
    <property type="entry name" value="HTH_1"/>
    <property type="match status" value="1"/>
</dbReference>
<name>A0A853FA97_9BURK</name>
<proteinExistence type="inferred from homology"/>
<dbReference type="GO" id="GO:0003700">
    <property type="term" value="F:DNA-binding transcription factor activity"/>
    <property type="evidence" value="ECO:0007669"/>
    <property type="project" value="InterPro"/>
</dbReference>
<evidence type="ECO:0000313" key="6">
    <source>
        <dbReference type="EMBL" id="NYT36859.1"/>
    </source>
</evidence>
<feature type="domain" description="HTH lysR-type" evidence="5">
    <location>
        <begin position="1"/>
        <end position="60"/>
    </location>
</feature>
<dbReference type="CDD" id="cd08440">
    <property type="entry name" value="PBP2_LTTR_like_4"/>
    <property type="match status" value="1"/>
</dbReference>
<dbReference type="Pfam" id="PF03466">
    <property type="entry name" value="LysR_substrate"/>
    <property type="match status" value="1"/>
</dbReference>
<evidence type="ECO:0000256" key="1">
    <source>
        <dbReference type="ARBA" id="ARBA00009437"/>
    </source>
</evidence>
<gene>
    <name evidence="6" type="ORF">H0A68_08235</name>
</gene>
<protein>
    <submittedName>
        <fullName evidence="6">LysR family transcriptional regulator</fullName>
    </submittedName>
</protein>
<organism evidence="6 7">
    <name type="scientific">Allopusillimonas soli</name>
    <dbReference type="NCBI Taxonomy" id="659016"/>
    <lineage>
        <taxon>Bacteria</taxon>
        <taxon>Pseudomonadati</taxon>
        <taxon>Pseudomonadota</taxon>
        <taxon>Betaproteobacteria</taxon>
        <taxon>Burkholderiales</taxon>
        <taxon>Alcaligenaceae</taxon>
        <taxon>Allopusillimonas</taxon>
    </lineage>
</organism>
<dbReference type="Proteomes" id="UP000580517">
    <property type="component" value="Unassembled WGS sequence"/>
</dbReference>
<dbReference type="FunFam" id="1.10.10.10:FF:000001">
    <property type="entry name" value="LysR family transcriptional regulator"/>
    <property type="match status" value="1"/>
</dbReference>
<dbReference type="InterPro" id="IPR005119">
    <property type="entry name" value="LysR_subst-bd"/>
</dbReference>
<sequence length="308" mass="33515">MNLTSRQLRAFVTLAEERHFTRAAARCHQTQPAFSALIKSLEEMAGARLFDRSTRRVELTPEGMVFAARARGLLQDMDVALRDIRDHVALRKGRAAVAALPSLAAGWIPGVFAHFRGQYPGVTLVLHDALLEPCLELVRTGAVDMAVAARGRDMSGLESVALCEDHFHLVCRKDHPLAGRRQIHLQELEGSAMIQLGKGSSIRQSLAVHPAFSALGTFLEVDHLATVTGLVAEGLGISLVPSMTLFQFRHPHICVVPLARGSGLKRSLYLIRRGERSLSSAAQALYDLMLAQRSELGRHGPDATTIAG</sequence>
<dbReference type="EMBL" id="JACCEW010000002">
    <property type="protein sequence ID" value="NYT36859.1"/>
    <property type="molecule type" value="Genomic_DNA"/>
</dbReference>
<dbReference type="InterPro" id="IPR050950">
    <property type="entry name" value="HTH-type_LysR_regulators"/>
</dbReference>
<dbReference type="Gene3D" id="3.40.190.290">
    <property type="match status" value="1"/>
</dbReference>
<dbReference type="PROSITE" id="PS50931">
    <property type="entry name" value="HTH_LYSR"/>
    <property type="match status" value="1"/>
</dbReference>
<accession>A0A853FA97</accession>
<keyword evidence="2" id="KW-0805">Transcription regulation</keyword>
<keyword evidence="7" id="KW-1185">Reference proteome</keyword>
<evidence type="ECO:0000313" key="7">
    <source>
        <dbReference type="Proteomes" id="UP000580517"/>
    </source>
</evidence>
<dbReference type="RefSeq" id="WP_129968788.1">
    <property type="nucleotide sequence ID" value="NZ_JACCEW010000002.1"/>
</dbReference>
<dbReference type="Gene3D" id="1.10.10.10">
    <property type="entry name" value="Winged helix-like DNA-binding domain superfamily/Winged helix DNA-binding domain"/>
    <property type="match status" value="1"/>
</dbReference>
<evidence type="ECO:0000256" key="3">
    <source>
        <dbReference type="ARBA" id="ARBA00023125"/>
    </source>
</evidence>
<keyword evidence="4" id="KW-0804">Transcription</keyword>
<comment type="caution">
    <text evidence="6">The sequence shown here is derived from an EMBL/GenBank/DDBJ whole genome shotgun (WGS) entry which is preliminary data.</text>
</comment>
<dbReference type="PRINTS" id="PR00039">
    <property type="entry name" value="HTHLYSR"/>
</dbReference>
<keyword evidence="3" id="KW-0238">DNA-binding</keyword>
<dbReference type="GO" id="GO:0003677">
    <property type="term" value="F:DNA binding"/>
    <property type="evidence" value="ECO:0007669"/>
    <property type="project" value="UniProtKB-KW"/>
</dbReference>
<dbReference type="InterPro" id="IPR036390">
    <property type="entry name" value="WH_DNA-bd_sf"/>
</dbReference>
<dbReference type="GO" id="GO:0005829">
    <property type="term" value="C:cytosol"/>
    <property type="evidence" value="ECO:0007669"/>
    <property type="project" value="TreeGrafter"/>
</dbReference>
<dbReference type="InterPro" id="IPR036388">
    <property type="entry name" value="WH-like_DNA-bd_sf"/>
</dbReference>